<dbReference type="AlphaFoldDB" id="A0A5C6HDP7"/>
<organism evidence="1 2">
    <name type="scientific">Bacteroides fragilis</name>
    <dbReference type="NCBI Taxonomy" id="817"/>
    <lineage>
        <taxon>Bacteria</taxon>
        <taxon>Pseudomonadati</taxon>
        <taxon>Bacteroidota</taxon>
        <taxon>Bacteroidia</taxon>
        <taxon>Bacteroidales</taxon>
        <taxon>Bacteroidaceae</taxon>
        <taxon>Bacteroides</taxon>
    </lineage>
</organism>
<proteinExistence type="predicted"/>
<dbReference type="Gene3D" id="2.120.10.30">
    <property type="entry name" value="TolB, C-terminal domain"/>
    <property type="match status" value="1"/>
</dbReference>
<gene>
    <name evidence="1" type="ORF">F3B44_24910</name>
</gene>
<protein>
    <submittedName>
        <fullName evidence="1">6-bladed beta-propeller</fullName>
    </submittedName>
</protein>
<dbReference type="Pfam" id="PF17170">
    <property type="entry name" value="DUF5128"/>
    <property type="match status" value="1"/>
</dbReference>
<comment type="caution">
    <text evidence="1">The sequence shown here is derived from an EMBL/GenBank/DDBJ whole genome shotgun (WGS) entry which is preliminary data.</text>
</comment>
<dbReference type="InterPro" id="IPR011042">
    <property type="entry name" value="6-blade_b-propeller_TolB-like"/>
</dbReference>
<reference evidence="1 2" key="1">
    <citation type="journal article" date="2019" name="Nat. Med.">
        <title>A library of human gut bacterial isolates paired with longitudinal multiomics data enables mechanistic microbiome research.</title>
        <authorList>
            <person name="Poyet M."/>
            <person name="Groussin M."/>
            <person name="Gibbons S.M."/>
            <person name="Avila-Pacheco J."/>
            <person name="Jiang X."/>
            <person name="Kearney S.M."/>
            <person name="Perrotta A.R."/>
            <person name="Berdy B."/>
            <person name="Zhao S."/>
            <person name="Lieberman T.D."/>
            <person name="Swanson P.K."/>
            <person name="Smith M."/>
            <person name="Roesemann S."/>
            <person name="Alexander J.E."/>
            <person name="Rich S.A."/>
            <person name="Livny J."/>
            <person name="Vlamakis H."/>
            <person name="Clish C."/>
            <person name="Bullock K."/>
            <person name="Deik A."/>
            <person name="Scott J."/>
            <person name="Pierce K.A."/>
            <person name="Xavier R.J."/>
            <person name="Alm E.J."/>
        </authorList>
    </citation>
    <scope>NUCLEOTIDE SEQUENCE [LARGE SCALE GENOMIC DNA]</scope>
    <source>
        <strain evidence="1 2">BIOML-A106</strain>
    </source>
</reference>
<sequence length="423" mass="48964">MLIYSVVSYFFLKYFVYIPFCFSSARWLILQYQNFKNVRDMLNRLNYFIMLAGLLVLVACSSNSGKQVEVANTPFVYDGLKEYPVKELKLSDLAVSDYVLLKDDENSLLGRLPTNPCMQVTEDRIYIQDEEQQAIFIFDRQGNPLLQMRHKGGGPQEWASLNSFYVDSPNKEIIVLDWAKKFIVYDLNGKFKRSFPTPGCSWKFANLNDEAVLIYCPFTNRNNGEAVCILSKKDGKKLYVCPITIDNFVWDSEGRIGYEPLKPAYGGILFSDLSLKGVYFIDAETYEVKQVIDEVTEYKFENAEFVKLHPAIDAKDYTLYTTLGTKWLTPDMPMNYYYFDKKEQKMYTLKNETGWAVLKDICNVQRTRTTNTPGIGIGYYWPSTMKGESMQAEKEQFDSRFRAIMDSIPEEGNPVLQIMNFNK</sequence>
<name>A0A5C6HDP7_BACFG</name>
<evidence type="ECO:0000313" key="2">
    <source>
        <dbReference type="Proteomes" id="UP000479773"/>
    </source>
</evidence>
<dbReference type="SUPFAM" id="SSF50969">
    <property type="entry name" value="YVTN repeat-like/Quinoprotein amine dehydrogenase"/>
    <property type="match status" value="1"/>
</dbReference>
<evidence type="ECO:0000313" key="1">
    <source>
        <dbReference type="EMBL" id="KAA4745459.1"/>
    </source>
</evidence>
<dbReference type="Proteomes" id="UP000479773">
    <property type="component" value="Unassembled WGS sequence"/>
</dbReference>
<dbReference type="EMBL" id="VWEQ01000110">
    <property type="protein sequence ID" value="KAA4745459.1"/>
    <property type="molecule type" value="Genomic_DNA"/>
</dbReference>
<dbReference type="InterPro" id="IPR011044">
    <property type="entry name" value="Quino_amine_DH_bsu"/>
</dbReference>
<accession>A0A5C6HDP7</accession>